<comment type="similarity">
    <text evidence="1">Belongs to the UPF0297 family.</text>
</comment>
<proteinExistence type="inferred from homology"/>
<comment type="caution">
    <text evidence="2">The sequence shown here is derived from an EMBL/GenBank/DDBJ whole genome shotgun (WGS) entry which is preliminary data.</text>
</comment>
<protein>
    <submittedName>
        <fullName evidence="2">IreB family regulatory phosphoprotein</fullName>
    </submittedName>
</protein>
<accession>A0ABX2SZM6</accession>
<dbReference type="EMBL" id="JACBYF010000008">
    <property type="protein sequence ID" value="NYS47542.1"/>
    <property type="molecule type" value="Genomic_DNA"/>
</dbReference>
<evidence type="ECO:0000313" key="2">
    <source>
        <dbReference type="EMBL" id="NYS47542.1"/>
    </source>
</evidence>
<keyword evidence="3" id="KW-1185">Reference proteome</keyword>
<dbReference type="Proteomes" id="UP000531840">
    <property type="component" value="Unassembled WGS sequence"/>
</dbReference>
<dbReference type="InterPro" id="IPR009309">
    <property type="entry name" value="IreB"/>
</dbReference>
<gene>
    <name evidence="2" type="ORF">HZY85_04940</name>
</gene>
<dbReference type="PANTHER" id="PTHR40067:SF1">
    <property type="entry name" value="UPF0297 PROTEIN YRZL"/>
    <property type="match status" value="1"/>
</dbReference>
<evidence type="ECO:0000313" key="3">
    <source>
        <dbReference type="Proteomes" id="UP000531840"/>
    </source>
</evidence>
<evidence type="ECO:0000256" key="1">
    <source>
        <dbReference type="ARBA" id="ARBA00010888"/>
    </source>
</evidence>
<dbReference type="PANTHER" id="PTHR40067">
    <property type="entry name" value="UPF0297 PROTEIN YRZL"/>
    <property type="match status" value="1"/>
</dbReference>
<name>A0ABX2SZM6_9BACL</name>
<organism evidence="2 3">
    <name type="scientific">Gemelliphila palaticanis</name>
    <dbReference type="NCBI Taxonomy" id="81950"/>
    <lineage>
        <taxon>Bacteria</taxon>
        <taxon>Bacillati</taxon>
        <taxon>Bacillota</taxon>
        <taxon>Bacilli</taxon>
        <taxon>Bacillales</taxon>
        <taxon>Gemellaceae</taxon>
        <taxon>Gemelliphila</taxon>
    </lineage>
</organism>
<reference evidence="2 3" key="1">
    <citation type="submission" date="2020-07" db="EMBL/GenBank/DDBJ databases">
        <title>MOT database genomes.</title>
        <authorList>
            <person name="Joseph S."/>
            <person name="Aduse-Opoku J."/>
            <person name="Hashim A."/>
            <person name="Wade W."/>
            <person name="Curtis M."/>
        </authorList>
    </citation>
    <scope>NUCLEOTIDE SEQUENCE [LARGE SCALE GENOMIC DNA]</scope>
    <source>
        <strain evidence="2 3">CIP 106318</strain>
    </source>
</reference>
<sequence>MSNFNTTDIFDTKELNREYIKETLKIVVAAISNKNYDPISQILGYIKTNNPVYIPRDNKARERIMNINKDELLEYLLYYFIEENKCLEKE</sequence>
<dbReference type="Pfam" id="PF06135">
    <property type="entry name" value="IreB"/>
    <property type="match status" value="1"/>
</dbReference>
<dbReference type="RefSeq" id="WP_179941331.1">
    <property type="nucleotide sequence ID" value="NZ_JACBYF010000008.1"/>
</dbReference>